<proteinExistence type="predicted"/>
<dbReference type="AlphaFoldDB" id="A0A7R9I380"/>
<gene>
    <name evidence="1" type="ORF">TBIB3V08_LOCUS7260</name>
</gene>
<reference evidence="1" key="1">
    <citation type="submission" date="2020-11" db="EMBL/GenBank/DDBJ databases">
        <authorList>
            <person name="Tran Van P."/>
        </authorList>
    </citation>
    <scope>NUCLEOTIDE SEQUENCE</scope>
</reference>
<name>A0A7R9I380_9NEOP</name>
<dbReference type="EMBL" id="OD566946">
    <property type="protein sequence ID" value="CAD7444895.1"/>
    <property type="molecule type" value="Genomic_DNA"/>
</dbReference>
<sequence>MHVSPMTLVYAVATVEQQCPDPGGSLAVVRMGDRQHVERCHVMRDQPRHRRSRQVGATAVNVQTKDEAFTDVLGSLDHVLLNDLQLGGPISGVPSHDARGVREDITLLVTNLRWHRKRHRAKREHRSAISYPPSTQPYLTKQTFLNLLLPGTVFKCGGGTWEADTG</sequence>
<evidence type="ECO:0000313" key="1">
    <source>
        <dbReference type="EMBL" id="CAD7444895.1"/>
    </source>
</evidence>
<protein>
    <submittedName>
        <fullName evidence="1">Uncharacterized protein</fullName>
    </submittedName>
</protein>
<accession>A0A7R9I380</accession>
<organism evidence="1">
    <name type="scientific">Timema bartmani</name>
    <dbReference type="NCBI Taxonomy" id="61472"/>
    <lineage>
        <taxon>Eukaryota</taxon>
        <taxon>Metazoa</taxon>
        <taxon>Ecdysozoa</taxon>
        <taxon>Arthropoda</taxon>
        <taxon>Hexapoda</taxon>
        <taxon>Insecta</taxon>
        <taxon>Pterygota</taxon>
        <taxon>Neoptera</taxon>
        <taxon>Polyneoptera</taxon>
        <taxon>Phasmatodea</taxon>
        <taxon>Timematodea</taxon>
        <taxon>Timematoidea</taxon>
        <taxon>Timematidae</taxon>
        <taxon>Timema</taxon>
    </lineage>
</organism>